<evidence type="ECO:0000259" key="1">
    <source>
        <dbReference type="Pfam" id="PF17990"/>
    </source>
</evidence>
<accession>A0A7W7Q8B2</accession>
<evidence type="ECO:0000313" key="3">
    <source>
        <dbReference type="EMBL" id="MBB4908509.1"/>
    </source>
</evidence>
<dbReference type="AlphaFoldDB" id="A0A7W7Q8B2"/>
<dbReference type="RefSeq" id="WP_184812654.1">
    <property type="nucleotide sequence ID" value="NZ_JACHJQ010000005.1"/>
</dbReference>
<feature type="domain" description="L-lysine epsilon oxidase C-terminal" evidence="2">
    <location>
        <begin position="299"/>
        <end position="412"/>
    </location>
</feature>
<evidence type="ECO:0000259" key="2">
    <source>
        <dbReference type="Pfam" id="PF18417"/>
    </source>
</evidence>
<sequence>MTITAVTVHPAIGIARVGNSPDEFFIGPERLWAPPDPVGGFKDARSRVKRQAARFRLYAHHDDGTVTELTAADADIAWTVHVANRKAIIRNPGAEGMLIDPGARTLAGPGQRATFDGGKIRFPGHSEVDVPLGEARTDEDGHLVVLGGFGTSASPGNAPITNFLDNEGWFDDVSDGPVTAHLTVRASGEEFDATGAWVIVAPPKFAPQIDSVITLYDLLFQLGASQAWLSGPATPSYTHDIHPILERARTTSAVTNTGSAHAWPEPVYAPEARRRIFGRLRDPAGRGRGTMPLLVAGELTGIQYAVMKAWRDDDFVRDWAGPPVPSARLTPGELDRAALAACVGDTLFPGVEAGGILGAPIADPLNYVGAADPMRLDHTRLVPGAVTEFMPLPWQADYVHCGHEWWPVPRPNKVVQPGTNARLDWDRDARDFVAMTTAWHTLGFVVRRGNTYVEVRG</sequence>
<evidence type="ECO:0008006" key="5">
    <source>
        <dbReference type="Google" id="ProtNLM"/>
    </source>
</evidence>
<gene>
    <name evidence="3" type="ORF">FHR82_004762</name>
</gene>
<dbReference type="Proteomes" id="UP000520767">
    <property type="component" value="Unassembled WGS sequence"/>
</dbReference>
<dbReference type="InterPro" id="IPR041173">
    <property type="entry name" value="LodA_C"/>
</dbReference>
<feature type="domain" description="L-Lysine epsilon oxidase N-terminal" evidence="1">
    <location>
        <begin position="9"/>
        <end position="89"/>
    </location>
</feature>
<name>A0A7W7Q8B2_9PSEU</name>
<dbReference type="EMBL" id="JACHJQ010000005">
    <property type="protein sequence ID" value="MBB4908509.1"/>
    <property type="molecule type" value="Genomic_DNA"/>
</dbReference>
<organism evidence="3 4">
    <name type="scientific">Actinophytocola algeriensis</name>
    <dbReference type="NCBI Taxonomy" id="1768010"/>
    <lineage>
        <taxon>Bacteria</taxon>
        <taxon>Bacillati</taxon>
        <taxon>Actinomycetota</taxon>
        <taxon>Actinomycetes</taxon>
        <taxon>Pseudonocardiales</taxon>
        <taxon>Pseudonocardiaceae</taxon>
    </lineage>
</organism>
<dbReference type="InterPro" id="IPR041168">
    <property type="entry name" value="LodA_N"/>
</dbReference>
<evidence type="ECO:0000313" key="4">
    <source>
        <dbReference type="Proteomes" id="UP000520767"/>
    </source>
</evidence>
<protein>
    <recommendedName>
        <fullName evidence="5">L-lysine 6-oxidase</fullName>
    </recommendedName>
</protein>
<proteinExistence type="predicted"/>
<comment type="caution">
    <text evidence="3">The sequence shown here is derived from an EMBL/GenBank/DDBJ whole genome shotgun (WGS) entry which is preliminary data.</text>
</comment>
<keyword evidence="4" id="KW-1185">Reference proteome</keyword>
<feature type="domain" description="L-Lysine epsilon oxidase N-terminal" evidence="1">
    <location>
        <begin position="96"/>
        <end position="200"/>
    </location>
</feature>
<dbReference type="Pfam" id="PF17990">
    <property type="entry name" value="LodA_N"/>
    <property type="match status" value="2"/>
</dbReference>
<reference evidence="3 4" key="1">
    <citation type="submission" date="2020-08" db="EMBL/GenBank/DDBJ databases">
        <title>Genomic Encyclopedia of Type Strains, Phase III (KMG-III): the genomes of soil and plant-associated and newly described type strains.</title>
        <authorList>
            <person name="Whitman W."/>
        </authorList>
    </citation>
    <scope>NUCLEOTIDE SEQUENCE [LARGE SCALE GENOMIC DNA]</scope>
    <source>
        <strain evidence="3 4">CECT 8960</strain>
    </source>
</reference>
<dbReference type="Pfam" id="PF18417">
    <property type="entry name" value="LodA_C"/>
    <property type="match status" value="1"/>
</dbReference>